<protein>
    <submittedName>
        <fullName evidence="2">Uncharacterized protein</fullName>
    </submittedName>
</protein>
<feature type="region of interest" description="Disordered" evidence="1">
    <location>
        <begin position="195"/>
        <end position="229"/>
    </location>
</feature>
<dbReference type="AlphaFoldDB" id="A0A6M3JB14"/>
<evidence type="ECO:0000313" key="3">
    <source>
        <dbReference type="EMBL" id="QJA84375.1"/>
    </source>
</evidence>
<name>A0A6M3JB14_9ZZZZ</name>
<proteinExistence type="predicted"/>
<dbReference type="EMBL" id="MT142528">
    <property type="protein sequence ID" value="QJA84375.1"/>
    <property type="molecule type" value="Genomic_DNA"/>
</dbReference>
<accession>A0A6M3JB14</accession>
<gene>
    <name evidence="3" type="ORF">MM415A00199_0032</name>
    <name evidence="2" type="ORF">MM415B00346_0018</name>
</gene>
<reference evidence="2" key="1">
    <citation type="submission" date="2020-03" db="EMBL/GenBank/DDBJ databases">
        <title>The deep terrestrial virosphere.</title>
        <authorList>
            <person name="Holmfeldt K."/>
            <person name="Nilsson E."/>
            <person name="Simone D."/>
            <person name="Lopez-Fernandez M."/>
            <person name="Wu X."/>
            <person name="de Brujin I."/>
            <person name="Lundin D."/>
            <person name="Andersson A."/>
            <person name="Bertilsson S."/>
            <person name="Dopson M."/>
        </authorList>
    </citation>
    <scope>NUCLEOTIDE SEQUENCE</scope>
    <source>
        <strain evidence="3">MM415A00199</strain>
        <strain evidence="2">MM415B00346</strain>
    </source>
</reference>
<evidence type="ECO:0000313" key="2">
    <source>
        <dbReference type="EMBL" id="QJA66508.1"/>
    </source>
</evidence>
<dbReference type="EMBL" id="MT141556">
    <property type="protein sequence ID" value="QJA66508.1"/>
    <property type="molecule type" value="Genomic_DNA"/>
</dbReference>
<evidence type="ECO:0000256" key="1">
    <source>
        <dbReference type="SAM" id="MobiDB-lite"/>
    </source>
</evidence>
<organism evidence="2">
    <name type="scientific">viral metagenome</name>
    <dbReference type="NCBI Taxonomy" id="1070528"/>
    <lineage>
        <taxon>unclassified sequences</taxon>
        <taxon>metagenomes</taxon>
        <taxon>organismal metagenomes</taxon>
    </lineage>
</organism>
<sequence>MDSQIVVRESALPVPMVTVQQWAERRKMFNEWVNTQLKSGVDYGTIPGTDKPTLLKPGAEKIAQLYGCAPKAEVTLRQQDAATGYLYVEVRCDLVNIQTGQIVATGLGCCSSFESKYRWRWEWWNSQTPPATDLGYERTRNGKWRRRTENRDLIDQWNTVLKIGKKRAMVDASLSVSGASEKFTQDMEDFPAETLAQEDPPAPAKVSEPAPVAAPKGNGGETPKPAHWSESGKVRAGFWAETGRRGLTNDQVHTVLGHDHLAQYPGTRDEALALIDAWINARTAEAQVETPVQTSVPF</sequence>